<dbReference type="InterPro" id="IPR038180">
    <property type="entry name" value="FlgT_N_sf"/>
</dbReference>
<organism evidence="4 5">
    <name type="scientific">Alteromonas australica</name>
    <dbReference type="NCBI Taxonomy" id="589873"/>
    <lineage>
        <taxon>Bacteria</taxon>
        <taxon>Pseudomonadati</taxon>
        <taxon>Pseudomonadota</taxon>
        <taxon>Gammaproteobacteria</taxon>
        <taxon>Alteromonadales</taxon>
        <taxon>Alteromonadaceae</taxon>
        <taxon>Alteromonas/Salinimonas group</taxon>
        <taxon>Alteromonas</taxon>
    </lineage>
</organism>
<dbReference type="EMBL" id="CP008849">
    <property type="protein sequence ID" value="AIF98097.1"/>
    <property type="molecule type" value="Genomic_DNA"/>
</dbReference>
<dbReference type="InterPro" id="IPR032386">
    <property type="entry name" value="FlgT_M"/>
</dbReference>
<proteinExistence type="predicted"/>
<accession>A0A075P478</accession>
<evidence type="ECO:0000259" key="3">
    <source>
        <dbReference type="Pfam" id="PF16548"/>
    </source>
</evidence>
<gene>
    <name evidence="4" type="ORF">EP13_04940</name>
</gene>
<evidence type="ECO:0000259" key="1">
    <source>
        <dbReference type="Pfam" id="PF16538"/>
    </source>
</evidence>
<dbReference type="Gene3D" id="2.40.10.410">
    <property type="entry name" value="FlgT, C-terminal domain"/>
    <property type="match status" value="1"/>
</dbReference>
<reference evidence="4 5" key="1">
    <citation type="submission" date="2014-06" db="EMBL/GenBank/DDBJ databases">
        <title>Genomes of Alteromonas australica, a world apart.</title>
        <authorList>
            <person name="Gonzaga A."/>
            <person name="Lopez-Perez M."/>
            <person name="Rodriguez-Valera F."/>
        </authorList>
    </citation>
    <scope>NUCLEOTIDE SEQUENCE [LARGE SCALE GENOMIC DNA]</scope>
    <source>
        <strain evidence="4 5">H 17</strain>
    </source>
</reference>
<dbReference type="Proteomes" id="UP000056090">
    <property type="component" value="Chromosome"/>
</dbReference>
<name>A0A075P478_9ALTE</name>
<dbReference type="InterPro" id="IPR038165">
    <property type="entry name" value="FlgT_C_sf"/>
</dbReference>
<dbReference type="InterPro" id="IPR032388">
    <property type="entry name" value="FlgT_C"/>
</dbReference>
<feature type="domain" description="Flagellar assembly protein T middle" evidence="2">
    <location>
        <begin position="121"/>
        <end position="269"/>
    </location>
</feature>
<dbReference type="AlphaFoldDB" id="A0A075P478"/>
<protein>
    <recommendedName>
        <fullName evidence="6">Lipoprotein</fullName>
    </recommendedName>
</protein>
<dbReference type="Pfam" id="PF16548">
    <property type="entry name" value="FlgT_N"/>
    <property type="match status" value="1"/>
</dbReference>
<evidence type="ECO:0000313" key="4">
    <source>
        <dbReference type="EMBL" id="AIF98097.1"/>
    </source>
</evidence>
<dbReference type="Pfam" id="PF16538">
    <property type="entry name" value="FlgT_C"/>
    <property type="match status" value="1"/>
</dbReference>
<dbReference type="InterPro" id="IPR032370">
    <property type="entry name" value="FlgT_N"/>
</dbReference>
<feature type="domain" description="Flagellar assembly protein T C-terminal" evidence="1">
    <location>
        <begin position="314"/>
        <end position="389"/>
    </location>
</feature>
<dbReference type="Pfam" id="PF16539">
    <property type="entry name" value="FlgT_M"/>
    <property type="match status" value="1"/>
</dbReference>
<evidence type="ECO:0008006" key="6">
    <source>
        <dbReference type="Google" id="ProtNLM"/>
    </source>
</evidence>
<evidence type="ECO:0000259" key="2">
    <source>
        <dbReference type="Pfam" id="PF16539"/>
    </source>
</evidence>
<dbReference type="eggNOG" id="ENOG502ZAC4">
    <property type="taxonomic scope" value="Bacteria"/>
</dbReference>
<keyword evidence="5" id="KW-1185">Reference proteome</keyword>
<dbReference type="KEGG" id="aal:EP13_04940"/>
<dbReference type="Gene3D" id="3.40.50.10610">
    <property type="entry name" value="ABC-type transport auxiliary lipoprotein component"/>
    <property type="match status" value="1"/>
</dbReference>
<evidence type="ECO:0000313" key="5">
    <source>
        <dbReference type="Proteomes" id="UP000056090"/>
    </source>
</evidence>
<sequence>MFAQKNKSSHCIFMALICLLALYVGQVNAVWYEAKGQAIIMKGDKHSARKAATEEALKQALLFAGASINSVQQLTNGLLESEDITISSTGEVNQVELVDEVWHSDYVTVTIRADIFPKEQICKASEYTKHVASSYFSVANREHLLDGQIADFPAAFTRHLATLMDTHGTYAKLSYIAPYTTYWSPSTLPANVRELAKVADAQFVLVGEITDLSVTREPPSRLAFWADEDATRYFAFDVAVYDGLNGGKLFQRTYQTQDTWPFDRFAELDEYSQSFWSTAYGKAIDKQVAKFIVDLEETTSCQPLTGRVLQANNTNVTVSLGRDNGVMPNDELYIYQTRQFTDGRGETYLQYNIYPGVFIVESAYSNSAQVRHKDANVIINIQENDFVIKK</sequence>
<feature type="domain" description="Flagellar assembly protein T N-terminal" evidence="3">
    <location>
        <begin position="31"/>
        <end position="117"/>
    </location>
</feature>
<dbReference type="Gene3D" id="3.30.1660.40">
    <property type="entry name" value="FlgT, N-terminal domain"/>
    <property type="match status" value="1"/>
</dbReference>